<protein>
    <submittedName>
        <fullName evidence="2">Class I SAM-dependent methyltransferase</fullName>
    </submittedName>
</protein>
<evidence type="ECO:0000313" key="2">
    <source>
        <dbReference type="EMBL" id="RXG89545.1"/>
    </source>
</evidence>
<reference evidence="2 3" key="1">
    <citation type="submission" date="2018-11" db="EMBL/GenBank/DDBJ databases">
        <title>Bradyrhizobium sp. nov., isolated from effective nodules of peanut in China.</title>
        <authorList>
            <person name="Li Y."/>
        </authorList>
    </citation>
    <scope>NUCLEOTIDE SEQUENCE [LARGE SCALE GENOMIC DNA]</scope>
    <source>
        <strain evidence="2 3">CCBAU 51770</strain>
    </source>
</reference>
<dbReference type="Proteomes" id="UP000290174">
    <property type="component" value="Unassembled WGS sequence"/>
</dbReference>
<keyword evidence="2" id="KW-0489">Methyltransferase</keyword>
<dbReference type="GO" id="GO:0032259">
    <property type="term" value="P:methylation"/>
    <property type="evidence" value="ECO:0007669"/>
    <property type="project" value="UniProtKB-KW"/>
</dbReference>
<sequence length="247" mass="26866">MNNTGSASVACYEEIAAEYYDPRLHPTCRDLRKLSDQFFRSHLSAGLPDDGDLVEMGPGSSTLAPLVAAMGALSRVILVDSSRRMLSYSDQWIAAGARSVVASAEATGLRSGSASLIVSSLGDPYNIPEFWREVARLLKPNGRCLFTTPSFKWSSHFRSGSDQEVAEFLRSDGARLFMPSYVRDEKQQMSMVEAAGLLVEEWEAFGTELLDAEPAPKLLCVRTGTPVVSAYVVKAASQCCESRPQGL</sequence>
<gene>
    <name evidence="2" type="ORF">EAS61_27680</name>
</gene>
<evidence type="ECO:0000313" key="3">
    <source>
        <dbReference type="Proteomes" id="UP000290174"/>
    </source>
</evidence>
<dbReference type="AlphaFoldDB" id="A0A4Q0QF69"/>
<keyword evidence="2" id="KW-0808">Transferase</keyword>
<proteinExistence type="predicted"/>
<feature type="domain" description="Methyltransferase type 11" evidence="1">
    <location>
        <begin position="55"/>
        <end position="146"/>
    </location>
</feature>
<evidence type="ECO:0000259" key="1">
    <source>
        <dbReference type="Pfam" id="PF08241"/>
    </source>
</evidence>
<organism evidence="2 3">
    <name type="scientific">Bradyrhizobium zhanjiangense</name>
    <dbReference type="NCBI Taxonomy" id="1325107"/>
    <lineage>
        <taxon>Bacteria</taxon>
        <taxon>Pseudomonadati</taxon>
        <taxon>Pseudomonadota</taxon>
        <taxon>Alphaproteobacteria</taxon>
        <taxon>Hyphomicrobiales</taxon>
        <taxon>Nitrobacteraceae</taxon>
        <taxon>Bradyrhizobium</taxon>
    </lineage>
</organism>
<dbReference type="RefSeq" id="WP_128956559.1">
    <property type="nucleotide sequence ID" value="NZ_RKMK01000032.1"/>
</dbReference>
<dbReference type="Gene3D" id="3.40.50.150">
    <property type="entry name" value="Vaccinia Virus protein VP39"/>
    <property type="match status" value="1"/>
</dbReference>
<dbReference type="EMBL" id="RKMK01000032">
    <property type="protein sequence ID" value="RXG89545.1"/>
    <property type="molecule type" value="Genomic_DNA"/>
</dbReference>
<comment type="caution">
    <text evidence="2">The sequence shown here is derived from an EMBL/GenBank/DDBJ whole genome shotgun (WGS) entry which is preliminary data.</text>
</comment>
<dbReference type="InterPro" id="IPR029063">
    <property type="entry name" value="SAM-dependent_MTases_sf"/>
</dbReference>
<dbReference type="GO" id="GO:0008757">
    <property type="term" value="F:S-adenosylmethionine-dependent methyltransferase activity"/>
    <property type="evidence" value="ECO:0007669"/>
    <property type="project" value="InterPro"/>
</dbReference>
<dbReference type="InterPro" id="IPR013216">
    <property type="entry name" value="Methyltransf_11"/>
</dbReference>
<dbReference type="Pfam" id="PF08241">
    <property type="entry name" value="Methyltransf_11"/>
    <property type="match status" value="1"/>
</dbReference>
<name>A0A4Q0QF69_9BRAD</name>
<dbReference type="SUPFAM" id="SSF53335">
    <property type="entry name" value="S-adenosyl-L-methionine-dependent methyltransferases"/>
    <property type="match status" value="1"/>
</dbReference>
<accession>A0A4Q0QF69</accession>
<dbReference type="CDD" id="cd02440">
    <property type="entry name" value="AdoMet_MTases"/>
    <property type="match status" value="1"/>
</dbReference>